<dbReference type="Gene3D" id="1.10.287.130">
    <property type="match status" value="1"/>
</dbReference>
<evidence type="ECO:0000256" key="7">
    <source>
        <dbReference type="ARBA" id="ARBA00055745"/>
    </source>
</evidence>
<dbReference type="PANTHER" id="PTHR43711:SF26">
    <property type="entry name" value="SENSOR HISTIDINE KINASE RCSC"/>
    <property type="match status" value="1"/>
</dbReference>
<dbReference type="SUPFAM" id="SSF47384">
    <property type="entry name" value="Homodimeric domain of signal transducing histidine kinase"/>
    <property type="match status" value="1"/>
</dbReference>
<dbReference type="OrthoDB" id="9813151at2"/>
<comment type="caution">
    <text evidence="11">The sequence shown here is derived from an EMBL/GenBank/DDBJ whole genome shotgun (WGS) entry which is preliminary data.</text>
</comment>
<dbReference type="SMART" id="SM00388">
    <property type="entry name" value="HisKA"/>
    <property type="match status" value="1"/>
</dbReference>
<dbReference type="InterPro" id="IPR005467">
    <property type="entry name" value="His_kinase_dom"/>
</dbReference>
<dbReference type="InterPro" id="IPR011006">
    <property type="entry name" value="CheY-like_superfamily"/>
</dbReference>
<dbReference type="Gene3D" id="3.30.565.10">
    <property type="entry name" value="Histidine kinase-like ATPase, C-terminal domain"/>
    <property type="match status" value="1"/>
</dbReference>
<dbReference type="Pfam" id="PF02518">
    <property type="entry name" value="HATPase_c"/>
    <property type="match status" value="1"/>
</dbReference>
<dbReference type="InterPro" id="IPR003594">
    <property type="entry name" value="HATPase_dom"/>
</dbReference>
<name>A0A9X5E9A2_9CYAN</name>
<gene>
    <name evidence="11" type="ORF">QH73_0023290</name>
</gene>
<dbReference type="InterPro" id="IPR050736">
    <property type="entry name" value="Sensor_HK_Regulatory"/>
</dbReference>
<dbReference type="InterPro" id="IPR036097">
    <property type="entry name" value="HisK_dim/P_sf"/>
</dbReference>
<evidence type="ECO:0000313" key="11">
    <source>
        <dbReference type="EMBL" id="NHC37524.1"/>
    </source>
</evidence>
<dbReference type="Proteomes" id="UP000031532">
    <property type="component" value="Unassembled WGS sequence"/>
</dbReference>
<evidence type="ECO:0000256" key="6">
    <source>
        <dbReference type="ARBA" id="ARBA00023012"/>
    </source>
</evidence>
<keyword evidence="12" id="KW-1185">Reference proteome</keyword>
<dbReference type="SMART" id="SM00448">
    <property type="entry name" value="REC"/>
    <property type="match status" value="1"/>
</dbReference>
<dbReference type="SUPFAM" id="SSF52172">
    <property type="entry name" value="CheY-like"/>
    <property type="match status" value="1"/>
</dbReference>
<sequence>MTPVKVLLIEDNLAEARLMRELLKESPVKQFELVHVQRLQEALDRLHEDCFDVVLLDLTLPDSAGLGSLIPLLKAVPSLPIVVLTNTNDDDLALEAVRQGAQDYLVKRQVNSGVLIRSLCYAIERKQVAEALKTVNQALEVSVQERTAELIKAKEMNQFKSDFASILSHDFRSPLTTILLATGLLQNNDQKLSQEKKFAHFQLIRSAISDMARLLDEFLLLSQAEAGKLKCKLISLELEQFCHFIVEEAKLSTNAKDLILTFHCQHGDRLHGSVWDESLLKHILSNLLNNAIKYSPAGGQIQFELIVEEKTVTFRFQDQGIGIPPADQAQLFQPFFRANNAEKIPGTGLGLAIVQKCVAAHSGEITLESTVGMGTTFTVTLPLIKGIGDVCPVFMQSIEQL</sequence>
<comment type="function">
    <text evidence="7">Photoreceptor which exists in two forms that are reversibly interconvertible by light: the R form that absorbs maximally in the red region of the spectrum and the FR form that absorbs maximally in the far-red region.</text>
</comment>
<dbReference type="AlphaFoldDB" id="A0A9X5E9A2"/>
<dbReference type="RefSeq" id="WP_039713486.1">
    <property type="nucleotide sequence ID" value="NZ_JTJC03000009.1"/>
</dbReference>
<keyword evidence="5 11" id="KW-0418">Kinase</keyword>
<feature type="domain" description="Response regulatory" evidence="10">
    <location>
        <begin position="5"/>
        <end position="122"/>
    </location>
</feature>
<evidence type="ECO:0000256" key="3">
    <source>
        <dbReference type="ARBA" id="ARBA00022553"/>
    </source>
</evidence>
<dbReference type="InterPro" id="IPR003661">
    <property type="entry name" value="HisK_dim/P_dom"/>
</dbReference>
<dbReference type="CDD" id="cd00082">
    <property type="entry name" value="HisKA"/>
    <property type="match status" value="1"/>
</dbReference>
<dbReference type="Gene3D" id="3.40.50.2300">
    <property type="match status" value="1"/>
</dbReference>
<protein>
    <recommendedName>
        <fullName evidence="2">histidine kinase</fullName>
        <ecNumber evidence="2">2.7.13.3</ecNumber>
    </recommendedName>
</protein>
<organism evidence="11 12">
    <name type="scientific">Scytonema millei VB511283</name>
    <dbReference type="NCBI Taxonomy" id="1245923"/>
    <lineage>
        <taxon>Bacteria</taxon>
        <taxon>Bacillati</taxon>
        <taxon>Cyanobacteriota</taxon>
        <taxon>Cyanophyceae</taxon>
        <taxon>Nostocales</taxon>
        <taxon>Scytonemataceae</taxon>
        <taxon>Scytonema</taxon>
    </lineage>
</organism>
<evidence type="ECO:0000259" key="10">
    <source>
        <dbReference type="PROSITE" id="PS50110"/>
    </source>
</evidence>
<accession>A0A9X5E9A2</accession>
<dbReference type="PRINTS" id="PR00344">
    <property type="entry name" value="BCTRLSENSOR"/>
</dbReference>
<evidence type="ECO:0000313" key="12">
    <source>
        <dbReference type="Proteomes" id="UP000031532"/>
    </source>
</evidence>
<dbReference type="InterPro" id="IPR004358">
    <property type="entry name" value="Sig_transdc_His_kin-like_C"/>
</dbReference>
<keyword evidence="4" id="KW-0808">Transferase</keyword>
<feature type="modified residue" description="4-aspartylphosphate" evidence="8">
    <location>
        <position position="57"/>
    </location>
</feature>
<comment type="catalytic activity">
    <reaction evidence="1">
        <text>ATP + protein L-histidine = ADP + protein N-phospho-L-histidine.</text>
        <dbReference type="EC" id="2.7.13.3"/>
    </reaction>
</comment>
<keyword evidence="3 8" id="KW-0597">Phosphoprotein</keyword>
<dbReference type="PROSITE" id="PS50110">
    <property type="entry name" value="RESPONSE_REGULATORY"/>
    <property type="match status" value="1"/>
</dbReference>
<dbReference type="FunFam" id="3.30.565.10:FF:000006">
    <property type="entry name" value="Sensor histidine kinase WalK"/>
    <property type="match status" value="1"/>
</dbReference>
<dbReference type="Pfam" id="PF00512">
    <property type="entry name" value="HisKA"/>
    <property type="match status" value="1"/>
</dbReference>
<dbReference type="EMBL" id="JTJC03000009">
    <property type="protein sequence ID" value="NHC37524.1"/>
    <property type="molecule type" value="Genomic_DNA"/>
</dbReference>
<evidence type="ECO:0000256" key="5">
    <source>
        <dbReference type="ARBA" id="ARBA00022777"/>
    </source>
</evidence>
<feature type="domain" description="Histidine kinase" evidence="9">
    <location>
        <begin position="166"/>
        <end position="385"/>
    </location>
</feature>
<dbReference type="SUPFAM" id="SSF55874">
    <property type="entry name" value="ATPase domain of HSP90 chaperone/DNA topoisomerase II/histidine kinase"/>
    <property type="match status" value="1"/>
</dbReference>
<dbReference type="PROSITE" id="PS50109">
    <property type="entry name" value="HIS_KIN"/>
    <property type="match status" value="1"/>
</dbReference>
<dbReference type="Pfam" id="PF00072">
    <property type="entry name" value="Response_reg"/>
    <property type="match status" value="1"/>
</dbReference>
<dbReference type="SMART" id="SM00387">
    <property type="entry name" value="HATPase_c"/>
    <property type="match status" value="1"/>
</dbReference>
<dbReference type="PANTHER" id="PTHR43711">
    <property type="entry name" value="TWO-COMPONENT HISTIDINE KINASE"/>
    <property type="match status" value="1"/>
</dbReference>
<evidence type="ECO:0000256" key="1">
    <source>
        <dbReference type="ARBA" id="ARBA00000085"/>
    </source>
</evidence>
<evidence type="ECO:0000256" key="2">
    <source>
        <dbReference type="ARBA" id="ARBA00012438"/>
    </source>
</evidence>
<dbReference type="CDD" id="cd00075">
    <property type="entry name" value="HATPase"/>
    <property type="match status" value="1"/>
</dbReference>
<evidence type="ECO:0000256" key="8">
    <source>
        <dbReference type="PROSITE-ProRule" id="PRU00169"/>
    </source>
</evidence>
<reference evidence="11 12" key="1">
    <citation type="journal article" date="2015" name="Genome Announc.">
        <title>Draft Genome Sequence of the Terrestrial Cyanobacterium Scytonema millei VB511283, Isolated from Eastern India.</title>
        <authorList>
            <person name="Sen D."/>
            <person name="Chandrababunaidu M.M."/>
            <person name="Singh D."/>
            <person name="Sanghi N."/>
            <person name="Ghorai A."/>
            <person name="Mishra G.P."/>
            <person name="Madduluri M."/>
            <person name="Adhikary S.P."/>
            <person name="Tripathy S."/>
        </authorList>
    </citation>
    <scope>NUCLEOTIDE SEQUENCE [LARGE SCALE GENOMIC DNA]</scope>
    <source>
        <strain evidence="11 12">VB511283</strain>
    </source>
</reference>
<evidence type="ECO:0000259" key="9">
    <source>
        <dbReference type="PROSITE" id="PS50109"/>
    </source>
</evidence>
<proteinExistence type="predicted"/>
<dbReference type="GO" id="GO:0000155">
    <property type="term" value="F:phosphorelay sensor kinase activity"/>
    <property type="evidence" value="ECO:0007669"/>
    <property type="project" value="InterPro"/>
</dbReference>
<evidence type="ECO:0000256" key="4">
    <source>
        <dbReference type="ARBA" id="ARBA00022679"/>
    </source>
</evidence>
<dbReference type="InterPro" id="IPR036890">
    <property type="entry name" value="HATPase_C_sf"/>
</dbReference>
<dbReference type="EC" id="2.7.13.3" evidence="2"/>
<dbReference type="InterPro" id="IPR001789">
    <property type="entry name" value="Sig_transdc_resp-reg_receiver"/>
</dbReference>
<keyword evidence="6" id="KW-0902">Two-component regulatory system</keyword>